<dbReference type="Pfam" id="PF02441">
    <property type="entry name" value="Flavoprotein"/>
    <property type="match status" value="1"/>
</dbReference>
<proteinExistence type="predicted"/>
<evidence type="ECO:0000313" key="2">
    <source>
        <dbReference type="EMBL" id="WRP18356.1"/>
    </source>
</evidence>
<evidence type="ECO:0000313" key="3">
    <source>
        <dbReference type="Proteomes" id="UP001332192"/>
    </source>
</evidence>
<dbReference type="RefSeq" id="WP_324717627.1">
    <property type="nucleotide sequence ID" value="NZ_CP141615.1"/>
</dbReference>
<keyword evidence="3" id="KW-1185">Reference proteome</keyword>
<protein>
    <submittedName>
        <fullName evidence="2">Dipicolinate synthase subunit B</fullName>
    </submittedName>
</protein>
<accession>A0ABZ1BZU8</accession>
<dbReference type="EMBL" id="CP141615">
    <property type="protein sequence ID" value="WRP18356.1"/>
    <property type="molecule type" value="Genomic_DNA"/>
</dbReference>
<evidence type="ECO:0000259" key="1">
    <source>
        <dbReference type="Pfam" id="PF02441"/>
    </source>
</evidence>
<dbReference type="Gene3D" id="3.40.50.1950">
    <property type="entry name" value="Flavin prenyltransferase-like"/>
    <property type="match status" value="1"/>
</dbReference>
<sequence>MAALFEGKRIGWALAASHCSFEEVLPSIEQLVARGAQVFPILSEHAVDTRFGTVEEWVARLQQATGRRVMRSIVETEPVGPKKLLDALVIAPCTGTTLAKLALAINDSAVLMAAKATLRNGRPVVLAISTNDALGANAKNLGLLLSMKNVYMVPFGQDNPEEKPTSMVADFSLILPALEAALEGRQIQPMIIDRARRQVR</sequence>
<name>A0ABZ1BZU8_9FIRM</name>
<dbReference type="Proteomes" id="UP001332192">
    <property type="component" value="Chromosome"/>
</dbReference>
<dbReference type="InterPro" id="IPR014214">
    <property type="entry name" value="Dipicolinic_acid_synth_B"/>
</dbReference>
<feature type="domain" description="Flavoprotein" evidence="1">
    <location>
        <begin position="8"/>
        <end position="167"/>
    </location>
</feature>
<dbReference type="SUPFAM" id="SSF52507">
    <property type="entry name" value="Homo-oligomeric flavin-containing Cys decarboxylases, HFCD"/>
    <property type="match status" value="1"/>
</dbReference>
<dbReference type="InterPro" id="IPR003382">
    <property type="entry name" value="Flavoprotein"/>
</dbReference>
<dbReference type="InterPro" id="IPR036551">
    <property type="entry name" value="Flavin_trans-like"/>
</dbReference>
<gene>
    <name evidence="2" type="ORF">U7230_04935</name>
</gene>
<organism evidence="2 3">
    <name type="scientific">Carboxydichorda subterranea</name>
    <dbReference type="NCBI Taxonomy" id="3109565"/>
    <lineage>
        <taxon>Bacteria</taxon>
        <taxon>Bacillati</taxon>
        <taxon>Bacillota</taxon>
        <taxon>Limnochordia</taxon>
        <taxon>Limnochordales</taxon>
        <taxon>Geochordaceae</taxon>
        <taxon>Carboxydichorda</taxon>
    </lineage>
</organism>
<dbReference type="PIRSF" id="PIRSF001390">
    <property type="entry name" value="Dipicolinate_synth_subunit_B"/>
    <property type="match status" value="1"/>
</dbReference>
<dbReference type="NCBIfam" id="TIGR02852">
    <property type="entry name" value="spore_dpaB"/>
    <property type="match status" value="1"/>
</dbReference>
<dbReference type="NCBIfam" id="NF006161">
    <property type="entry name" value="PRK08305.1"/>
    <property type="match status" value="1"/>
</dbReference>
<reference evidence="2 3" key="1">
    <citation type="journal article" date="2024" name="Front. Microbiol.">
        <title>Novel thermophilic genera Geochorda gen. nov. and Carboxydochorda gen. nov. from the deep terrestrial subsurface reveal the ecophysiological diversity in the class Limnochordia.</title>
        <authorList>
            <person name="Karnachuk O.V."/>
            <person name="Lukina A.P."/>
            <person name="Avakyan M.R."/>
            <person name="Kadnikov V.V."/>
            <person name="Begmatov S."/>
            <person name="Beletsky A.V."/>
            <person name="Vlasova K.G."/>
            <person name="Novikov A.A."/>
            <person name="Shcherbakova V.A."/>
            <person name="Mardanov A.V."/>
            <person name="Ravin N.V."/>
        </authorList>
    </citation>
    <scope>NUCLEOTIDE SEQUENCE [LARGE SCALE GENOMIC DNA]</scope>
    <source>
        <strain evidence="2 3">L945</strain>
    </source>
</reference>